<feature type="binding site" evidence="12">
    <location>
        <position position="540"/>
    </location>
    <ligand>
        <name>Zn(2+)</name>
        <dbReference type="ChEBI" id="CHEBI:29105"/>
        <label>2</label>
    </ligand>
</feature>
<evidence type="ECO:0000256" key="8">
    <source>
        <dbReference type="ARBA" id="ARBA00022840"/>
    </source>
</evidence>
<comment type="catalytic activity">
    <reaction evidence="12">
        <text>Couples ATP hydrolysis with the unwinding of duplex DNA by translocating in the 3'-5' direction.</text>
        <dbReference type="EC" id="5.6.2.4"/>
    </reaction>
</comment>
<dbReference type="InterPro" id="IPR006935">
    <property type="entry name" value="Helicase/UvrB_N"/>
</dbReference>
<dbReference type="PROSITE" id="PS51194">
    <property type="entry name" value="HELICASE_CTER"/>
    <property type="match status" value="1"/>
</dbReference>
<dbReference type="InterPro" id="IPR005259">
    <property type="entry name" value="PriA"/>
</dbReference>
<feature type="domain" description="Helicase C-terminal" evidence="14">
    <location>
        <begin position="563"/>
        <end position="720"/>
    </location>
</feature>
<comment type="catalytic activity">
    <reaction evidence="11 12">
        <text>ATP + H2O = ADP + phosphate + H(+)</text>
        <dbReference type="Rhea" id="RHEA:13065"/>
        <dbReference type="ChEBI" id="CHEBI:15377"/>
        <dbReference type="ChEBI" id="CHEBI:15378"/>
        <dbReference type="ChEBI" id="CHEBI:30616"/>
        <dbReference type="ChEBI" id="CHEBI:43474"/>
        <dbReference type="ChEBI" id="CHEBI:456216"/>
        <dbReference type="EC" id="5.6.2.4"/>
    </reaction>
</comment>
<dbReference type="Pfam" id="PF00271">
    <property type="entry name" value="Helicase_C"/>
    <property type="match status" value="1"/>
</dbReference>
<keyword evidence="7 12" id="KW-0862">Zinc</keyword>
<dbReference type="InterPro" id="IPR041222">
    <property type="entry name" value="PriA_3primeBD"/>
</dbReference>
<evidence type="ECO:0000313" key="16">
    <source>
        <dbReference type="Proteomes" id="UP000070422"/>
    </source>
</evidence>
<protein>
    <recommendedName>
        <fullName evidence="12">Replication restart protein PriA</fullName>
    </recommendedName>
    <alternativeName>
        <fullName evidence="12">ATP-dependent DNA helicase PriA</fullName>
        <ecNumber evidence="12">5.6.2.4</ecNumber>
    </alternativeName>
    <alternativeName>
        <fullName evidence="12">DNA 3'-5' helicase PriA</fullName>
    </alternativeName>
</protein>
<keyword evidence="6 12" id="KW-0347">Helicase</keyword>
<feature type="binding site" evidence="12">
    <location>
        <position position="558"/>
    </location>
    <ligand>
        <name>Zn(2+)</name>
        <dbReference type="ChEBI" id="CHEBI:29105"/>
        <label>2</label>
    </ligand>
</feature>
<dbReference type="InterPro" id="IPR001650">
    <property type="entry name" value="Helicase_C-like"/>
</dbReference>
<dbReference type="GO" id="GO:0003677">
    <property type="term" value="F:DNA binding"/>
    <property type="evidence" value="ECO:0007669"/>
    <property type="project" value="UniProtKB-UniRule"/>
</dbReference>
<dbReference type="GO" id="GO:0016887">
    <property type="term" value="F:ATP hydrolysis activity"/>
    <property type="evidence" value="ECO:0007669"/>
    <property type="project" value="RHEA"/>
</dbReference>
<reference evidence="15 16" key="1">
    <citation type="submission" date="2016-01" db="EMBL/GenBank/DDBJ databases">
        <authorList>
            <person name="Oliw E.H."/>
        </authorList>
    </citation>
    <scope>NUCLEOTIDE SEQUENCE [LARGE SCALE GENOMIC DNA]</scope>
    <source>
        <strain evidence="15 16">KA00635</strain>
    </source>
</reference>
<dbReference type="Proteomes" id="UP000070422">
    <property type="component" value="Unassembled WGS sequence"/>
</dbReference>
<feature type="binding site" evidence="12">
    <location>
        <position position="528"/>
    </location>
    <ligand>
        <name>Zn(2+)</name>
        <dbReference type="ChEBI" id="CHEBI:29105"/>
        <label>1</label>
    </ligand>
</feature>
<keyword evidence="4 12" id="KW-0547">Nucleotide-binding</keyword>
<dbReference type="SMART" id="SM00487">
    <property type="entry name" value="DEXDc"/>
    <property type="match status" value="1"/>
</dbReference>
<dbReference type="GO" id="GO:1990077">
    <property type="term" value="C:primosome complex"/>
    <property type="evidence" value="ECO:0007669"/>
    <property type="project" value="UniProtKB-UniRule"/>
</dbReference>
<dbReference type="InterPro" id="IPR042115">
    <property type="entry name" value="PriA_3primeBD_sf"/>
</dbReference>
<dbReference type="CDD" id="cd18804">
    <property type="entry name" value="SF2_C_priA"/>
    <property type="match status" value="1"/>
</dbReference>
<dbReference type="SUPFAM" id="SSF52540">
    <property type="entry name" value="P-loop containing nucleoside triphosphate hydrolases"/>
    <property type="match status" value="2"/>
</dbReference>
<sequence>MKRIEYNKKGERSGRMAFVKSKLIARVIVDVPSMQTDQLYDYKIPDQYQGLVSRGMRVSVPFGQRQVLAYVVEICENSAFSGELRTISGLLDDRPVLTEELLELGCKMARSLFNFVVECYQTMLPRLLKVDYDKVFCPTPTISQKNRKNYFSKEDQVTWKACDEFGQLNTYLQLVKAGEVRIKYLVKDRKSYKMEKWVQPLLSPEQLQIQLEGISSRAKKQRELCEELMQLSPHKIPVKVLKDEKNISLEIIKKGQEKGWLRLLEERVSRDPYAHKNIPLQEAKTLFSEQKRAFEAVRKAMDAEEEKVFLLQGVTGSGKTEVYLQLIQHALDQGKTALLLVPEISLTPQMVEQLKGRFGKLVAVLHSQLSVGEHFDEWSKLRNGQAKIAVGARSSIFAPLDHIGVIIIDEEHESTYKQNDTPRYHARMIAKWRGHYHHCPVLLGSATPSLESRARAQNGVYQLLKMSHRTNHMALPQVTLVDMRQEFKKKNYYQFSYELKQAMEETFRRGEQVALMLNRRGYANYLMCRDCGYVFQCKDCDVSLTFHYQAKQLQCHYCGYSLPYPQCCLKCGGKHLRDFGSGTERVEQEIYQLFPEQTVVRMDNDTTRKKGAHERLLSKVASGQADILLGTQMIAKGLDFPNITLVGVINADTSLYLPDFRASERTFQLLTQVSGRTGRGDKEGRVIIQTFNPEHYALQFAASQDYEGFYQREMHFRKLNHYSPYFYTIRITISSFEEKQALKKAYQVLDALKEKDYSQDNCLIGPSQSAIARKKNRYYFQILYHYRQLETIRESLETLKKLAQEWSQKKIYVMIDVEPMTFL</sequence>
<feature type="binding site" evidence="12">
    <location>
        <position position="571"/>
    </location>
    <ligand>
        <name>Zn(2+)</name>
        <dbReference type="ChEBI" id="CHEBI:29105"/>
        <label>1</label>
    </ligand>
</feature>
<feature type="binding site" evidence="12">
    <location>
        <position position="531"/>
    </location>
    <ligand>
        <name>Zn(2+)</name>
        <dbReference type="ChEBI" id="CHEBI:29105"/>
        <label>1</label>
    </ligand>
</feature>
<comment type="subunit">
    <text evidence="12">Component of the replication restart primosome.</text>
</comment>
<dbReference type="InterPro" id="IPR040498">
    <property type="entry name" value="PriA_CRR"/>
</dbReference>
<dbReference type="STRING" id="87541.AWM71_01620"/>
<evidence type="ECO:0000313" key="15">
    <source>
        <dbReference type="EMBL" id="KXB37322.1"/>
    </source>
</evidence>
<dbReference type="GO" id="GO:0006302">
    <property type="term" value="P:double-strand break repair"/>
    <property type="evidence" value="ECO:0007669"/>
    <property type="project" value="InterPro"/>
</dbReference>
<dbReference type="CDD" id="cd17929">
    <property type="entry name" value="DEXHc_priA"/>
    <property type="match status" value="1"/>
</dbReference>
<comment type="caution">
    <text evidence="15">The sequence shown here is derived from an EMBL/GenBank/DDBJ whole genome shotgun (WGS) entry which is preliminary data.</text>
</comment>
<evidence type="ECO:0000259" key="14">
    <source>
        <dbReference type="PROSITE" id="PS51194"/>
    </source>
</evidence>
<dbReference type="GO" id="GO:0043138">
    <property type="term" value="F:3'-5' DNA helicase activity"/>
    <property type="evidence" value="ECO:0007669"/>
    <property type="project" value="UniProtKB-EC"/>
</dbReference>
<proteinExistence type="inferred from homology"/>
<keyword evidence="10 12" id="KW-0413">Isomerase</keyword>
<dbReference type="Gene3D" id="3.40.1440.60">
    <property type="entry name" value="PriA, 3(prime) DNA-binding domain"/>
    <property type="match status" value="1"/>
</dbReference>
<evidence type="ECO:0000256" key="5">
    <source>
        <dbReference type="ARBA" id="ARBA00022801"/>
    </source>
</evidence>
<dbReference type="EC" id="5.6.2.4" evidence="12"/>
<dbReference type="Pfam" id="PF18074">
    <property type="entry name" value="PriA_C"/>
    <property type="match status" value="1"/>
</dbReference>
<evidence type="ECO:0000256" key="6">
    <source>
        <dbReference type="ARBA" id="ARBA00022806"/>
    </source>
</evidence>
<keyword evidence="5 12" id="KW-0378">Hydrolase</keyword>
<evidence type="ECO:0000256" key="7">
    <source>
        <dbReference type="ARBA" id="ARBA00022833"/>
    </source>
</evidence>
<accession>A0A133Y273</accession>
<evidence type="ECO:0000256" key="12">
    <source>
        <dbReference type="HAMAP-Rule" id="MF_00983"/>
    </source>
</evidence>
<evidence type="ECO:0000256" key="2">
    <source>
        <dbReference type="ARBA" id="ARBA00022705"/>
    </source>
</evidence>
<dbReference type="PATRIC" id="fig|87541.4.peg.589"/>
<dbReference type="Gene3D" id="3.40.50.300">
    <property type="entry name" value="P-loop containing nucleotide triphosphate hydrolases"/>
    <property type="match status" value="2"/>
</dbReference>
<dbReference type="FunFam" id="3.40.50.300:FF:000489">
    <property type="entry name" value="Primosome assembly protein PriA"/>
    <property type="match status" value="1"/>
</dbReference>
<keyword evidence="3 12" id="KW-0479">Metal-binding</keyword>
<dbReference type="PANTHER" id="PTHR30580:SF0">
    <property type="entry name" value="PRIMOSOMAL PROTEIN N"/>
    <property type="match status" value="1"/>
</dbReference>
<gene>
    <name evidence="12" type="primary">priA</name>
    <name evidence="15" type="ORF">HMPREF3187_00588</name>
</gene>
<feature type="binding site" evidence="12">
    <location>
        <position position="537"/>
    </location>
    <ligand>
        <name>Zn(2+)</name>
        <dbReference type="ChEBI" id="CHEBI:29105"/>
        <label>2</label>
    </ligand>
</feature>
<dbReference type="PROSITE" id="PS51192">
    <property type="entry name" value="HELICASE_ATP_BIND_1"/>
    <property type="match status" value="1"/>
</dbReference>
<keyword evidence="8 12" id="KW-0067">ATP-binding</keyword>
<dbReference type="GO" id="GO:0008270">
    <property type="term" value="F:zinc ion binding"/>
    <property type="evidence" value="ECO:0007669"/>
    <property type="project" value="UniProtKB-UniRule"/>
</dbReference>
<dbReference type="AlphaFoldDB" id="A0A133Y273"/>
<dbReference type="GO" id="GO:0006310">
    <property type="term" value="P:DNA recombination"/>
    <property type="evidence" value="ECO:0007669"/>
    <property type="project" value="InterPro"/>
</dbReference>
<evidence type="ECO:0000256" key="3">
    <source>
        <dbReference type="ARBA" id="ARBA00022723"/>
    </source>
</evidence>
<evidence type="ECO:0000256" key="10">
    <source>
        <dbReference type="ARBA" id="ARBA00023235"/>
    </source>
</evidence>
<dbReference type="GO" id="GO:0006270">
    <property type="term" value="P:DNA replication initiation"/>
    <property type="evidence" value="ECO:0007669"/>
    <property type="project" value="TreeGrafter"/>
</dbReference>
<dbReference type="FunFam" id="3.40.1440.60:FF:000001">
    <property type="entry name" value="Primosomal protein N"/>
    <property type="match status" value="1"/>
</dbReference>
<keyword evidence="9 12" id="KW-0238">DNA-binding</keyword>
<dbReference type="InterPro" id="IPR014001">
    <property type="entry name" value="Helicase_ATP-bd"/>
</dbReference>
<dbReference type="InterPro" id="IPR041236">
    <property type="entry name" value="PriA_C"/>
</dbReference>
<dbReference type="Pfam" id="PF18319">
    <property type="entry name" value="Zn_ribbon_PriA"/>
    <property type="match status" value="1"/>
</dbReference>
<evidence type="ECO:0000259" key="13">
    <source>
        <dbReference type="PROSITE" id="PS51192"/>
    </source>
</evidence>
<dbReference type="NCBIfam" id="NF004066">
    <property type="entry name" value="PRK05580.1-3"/>
    <property type="match status" value="1"/>
</dbReference>
<feature type="domain" description="Helicase ATP-binding" evidence="13">
    <location>
        <begin position="300"/>
        <end position="466"/>
    </location>
</feature>
<evidence type="ECO:0000256" key="1">
    <source>
        <dbReference type="ARBA" id="ARBA00022515"/>
    </source>
</evidence>
<dbReference type="PANTHER" id="PTHR30580">
    <property type="entry name" value="PRIMOSOMAL PROTEIN N"/>
    <property type="match status" value="1"/>
</dbReference>
<dbReference type="EMBL" id="LSCQ01000027">
    <property type="protein sequence ID" value="KXB37322.1"/>
    <property type="molecule type" value="Genomic_DNA"/>
</dbReference>
<comment type="similarity">
    <text evidence="12">Belongs to the helicase family. PriA subfamily.</text>
</comment>
<dbReference type="NCBIfam" id="TIGR00595">
    <property type="entry name" value="priA"/>
    <property type="match status" value="1"/>
</dbReference>
<dbReference type="Pfam" id="PF17764">
    <property type="entry name" value="PriA_3primeBD"/>
    <property type="match status" value="1"/>
</dbReference>
<keyword evidence="2 12" id="KW-0235">DNA replication</keyword>
<dbReference type="InterPro" id="IPR027417">
    <property type="entry name" value="P-loop_NTPase"/>
</dbReference>
<evidence type="ECO:0000256" key="9">
    <source>
        <dbReference type="ARBA" id="ARBA00023125"/>
    </source>
</evidence>
<keyword evidence="1 12" id="KW-0639">Primosome</keyword>
<dbReference type="GO" id="GO:0005524">
    <property type="term" value="F:ATP binding"/>
    <property type="evidence" value="ECO:0007669"/>
    <property type="project" value="UniProtKB-UniRule"/>
</dbReference>
<dbReference type="SMART" id="SM00490">
    <property type="entry name" value="HELICc"/>
    <property type="match status" value="1"/>
</dbReference>
<dbReference type="HAMAP" id="MF_00983">
    <property type="entry name" value="PriA"/>
    <property type="match status" value="1"/>
</dbReference>
<dbReference type="Pfam" id="PF04851">
    <property type="entry name" value="ResIII"/>
    <property type="match status" value="1"/>
</dbReference>
<evidence type="ECO:0000256" key="11">
    <source>
        <dbReference type="ARBA" id="ARBA00048988"/>
    </source>
</evidence>
<evidence type="ECO:0000256" key="4">
    <source>
        <dbReference type="ARBA" id="ARBA00022741"/>
    </source>
</evidence>
<name>A0A133Y273_9LACT</name>
<dbReference type="GO" id="GO:0006269">
    <property type="term" value="P:DNA replication, synthesis of primer"/>
    <property type="evidence" value="ECO:0007669"/>
    <property type="project" value="UniProtKB-KW"/>
</dbReference>
<comment type="function">
    <text evidence="12">Initiates the restart of stalled replication forks, which reloads the replicative helicase on sites other than the origin of replication. Recognizes and binds to abandoned replication forks and remodels them to uncover a helicase loading site. Promotes assembly of the primosome at these replication forks.</text>
</comment>
<organism evidence="15 16">
    <name type="scientific">Aerococcus christensenii</name>
    <dbReference type="NCBI Taxonomy" id="87541"/>
    <lineage>
        <taxon>Bacteria</taxon>
        <taxon>Bacillati</taxon>
        <taxon>Bacillota</taxon>
        <taxon>Bacilli</taxon>
        <taxon>Lactobacillales</taxon>
        <taxon>Aerococcaceae</taxon>
        <taxon>Aerococcus</taxon>
    </lineage>
</organism>
<feature type="binding site" evidence="12">
    <location>
        <position position="568"/>
    </location>
    <ligand>
        <name>Zn(2+)</name>
        <dbReference type="ChEBI" id="CHEBI:29105"/>
        <label>1</label>
    </ligand>
</feature>
<feature type="binding site" evidence="12">
    <location>
        <position position="555"/>
    </location>
    <ligand>
        <name>Zn(2+)</name>
        <dbReference type="ChEBI" id="CHEBI:29105"/>
        <label>2</label>
    </ligand>
</feature>
<comment type="cofactor">
    <cofactor evidence="12">
        <name>Zn(2+)</name>
        <dbReference type="ChEBI" id="CHEBI:29105"/>
    </cofactor>
    <text evidence="12">Binds 2 zinc ions per subunit.</text>
</comment>